<feature type="region of interest" description="Disordered" evidence="1">
    <location>
        <begin position="20"/>
        <end position="85"/>
    </location>
</feature>
<feature type="chain" id="PRO_5030899899" evidence="2">
    <location>
        <begin position="23"/>
        <end position="201"/>
    </location>
</feature>
<evidence type="ECO:0000256" key="1">
    <source>
        <dbReference type="SAM" id="MobiDB-lite"/>
    </source>
</evidence>
<keyword evidence="4" id="KW-1185">Reference proteome</keyword>
<feature type="region of interest" description="Disordered" evidence="1">
    <location>
        <begin position="130"/>
        <end position="153"/>
    </location>
</feature>
<reference evidence="3 4" key="1">
    <citation type="submission" date="2020-08" db="EMBL/GenBank/DDBJ databases">
        <title>Genomic Encyclopedia of Type Strains, Phase IV (KMG-IV): sequencing the most valuable type-strain genomes for metagenomic binning, comparative biology and taxonomic classification.</title>
        <authorList>
            <person name="Goeker M."/>
        </authorList>
    </citation>
    <scope>NUCLEOTIDE SEQUENCE [LARGE SCALE GENOMIC DNA]</scope>
    <source>
        <strain evidence="3 4">DSM 23562</strain>
    </source>
</reference>
<dbReference type="RefSeq" id="WP_184201810.1">
    <property type="nucleotide sequence ID" value="NZ_JACHGW010000004.1"/>
</dbReference>
<dbReference type="EMBL" id="JACHGW010000004">
    <property type="protein sequence ID" value="MBB6052560.1"/>
    <property type="molecule type" value="Genomic_DNA"/>
</dbReference>
<evidence type="ECO:0000313" key="4">
    <source>
        <dbReference type="Proteomes" id="UP000520814"/>
    </source>
</evidence>
<organism evidence="3 4">
    <name type="scientific">Armatimonas rosea</name>
    <dbReference type="NCBI Taxonomy" id="685828"/>
    <lineage>
        <taxon>Bacteria</taxon>
        <taxon>Bacillati</taxon>
        <taxon>Armatimonadota</taxon>
        <taxon>Armatimonadia</taxon>
        <taxon>Armatimonadales</taxon>
        <taxon>Armatimonadaceae</taxon>
        <taxon>Armatimonas</taxon>
    </lineage>
</organism>
<sequence>MRLKSELALVALAALTTLPLMGCPSPQSSAPPPAPPAQTAPAGRPAGLPDLPPDPRAVRAGGGSATSASSAGSVGTLVLPSKPVPGSALNKFFPGDSDGFKRIFTQEKNGTSLANLTKDGKTVATLSISDTAGNPSARDKFKSAGRSVAGNPATNDGMSGIAVLVGDRYQVKVRASGPTLSDSDLQSWVEKFDLAGLAGLK</sequence>
<dbReference type="AlphaFoldDB" id="A0A7W9W8W3"/>
<feature type="compositionally biased region" description="Low complexity" evidence="1">
    <location>
        <begin position="65"/>
        <end position="76"/>
    </location>
</feature>
<protein>
    <submittedName>
        <fullName evidence="3">Uncharacterized protein</fullName>
    </submittedName>
</protein>
<feature type="compositionally biased region" description="Pro residues" evidence="1">
    <location>
        <begin position="29"/>
        <end position="38"/>
    </location>
</feature>
<accession>A0A7W9W8W3</accession>
<comment type="caution">
    <text evidence="3">The sequence shown here is derived from an EMBL/GenBank/DDBJ whole genome shotgun (WGS) entry which is preliminary data.</text>
</comment>
<evidence type="ECO:0000313" key="3">
    <source>
        <dbReference type="EMBL" id="MBB6052560.1"/>
    </source>
</evidence>
<evidence type="ECO:0000256" key="2">
    <source>
        <dbReference type="SAM" id="SignalP"/>
    </source>
</evidence>
<name>A0A7W9W8W3_ARMRO</name>
<proteinExistence type="predicted"/>
<keyword evidence="2" id="KW-0732">Signal</keyword>
<dbReference type="Proteomes" id="UP000520814">
    <property type="component" value="Unassembled WGS sequence"/>
</dbReference>
<feature type="signal peptide" evidence="2">
    <location>
        <begin position="1"/>
        <end position="22"/>
    </location>
</feature>
<gene>
    <name evidence="3" type="ORF">HNQ39_004381</name>
</gene>